<evidence type="ECO:0000259" key="2">
    <source>
        <dbReference type="Pfam" id="PF13579"/>
    </source>
</evidence>
<sequence>MKKLFRISTVPISLNLLLTGQLRYLNQFYEVTAISGEGRDLEEVEQRENVKVHALEMAREISPFTDLVSLYRLYRYFRKEKPDIVHSITPKAGLLSMIAARLAGVPVRMHTFTGLIFPSKKGFFKIVLIWMDRLLAGCATNVYPEGIGVKQDLLQYHITRKLLKIIANGNVNGINTTYFNCNQISENLQKDLRISLGISENDFVFIFVGRLVKDKGINELVSAFKNVVSTPLNDRSQHSTSNIQYSTSSIQHSTTKQLQPKLLLVGPLEQHLDPLNPETLKEIETNPHILSVGFQQEVRPYFAISDALVFPSYREGFPNVVLQSLAMNIPAIVTDINGCNEIVQHERNGLIVPPKDSHSLQIAMEELLNDPALYQTLKSKAQESILPYEQKAVWEAILEEYREVEKERV</sequence>
<reference evidence="3 4" key="1">
    <citation type="submission" date="2014-10" db="EMBL/GenBank/DDBJ databases">
        <title>Kaistella jeonii genome.</title>
        <authorList>
            <person name="Clayton J.T."/>
            <person name="Newman J.D."/>
        </authorList>
    </citation>
    <scope>NUCLEOTIDE SEQUENCE [LARGE SCALE GENOMIC DNA]</scope>
    <source>
        <strain evidence="3 4">DSM 17048</strain>
    </source>
</reference>
<dbReference type="Pfam" id="PF13579">
    <property type="entry name" value="Glyco_trans_4_4"/>
    <property type="match status" value="1"/>
</dbReference>
<dbReference type="EMBL" id="JSYL01000007">
    <property type="protein sequence ID" value="KIA88514.1"/>
    <property type="molecule type" value="Genomic_DNA"/>
</dbReference>
<gene>
    <name evidence="3" type="ORF">OA86_10815</name>
</gene>
<dbReference type="Proteomes" id="UP000031473">
    <property type="component" value="Unassembled WGS sequence"/>
</dbReference>
<evidence type="ECO:0000313" key="4">
    <source>
        <dbReference type="Proteomes" id="UP000031473"/>
    </source>
</evidence>
<dbReference type="Pfam" id="PF00534">
    <property type="entry name" value="Glycos_transf_1"/>
    <property type="match status" value="1"/>
</dbReference>
<name>A0A0C1FKP8_9FLAO</name>
<dbReference type="RefSeq" id="WP_039352880.1">
    <property type="nucleotide sequence ID" value="NZ_FOLA01000009.1"/>
</dbReference>
<protein>
    <submittedName>
        <fullName evidence="3">Glycosyl transferase family 1</fullName>
    </submittedName>
</protein>
<feature type="domain" description="Glycosyl transferase family 1" evidence="1">
    <location>
        <begin position="191"/>
        <end position="383"/>
    </location>
</feature>
<proteinExistence type="predicted"/>
<accession>A0A0C1FKP8</accession>
<dbReference type="STRING" id="266749.SAMN05421876_10914"/>
<dbReference type="GO" id="GO:0016757">
    <property type="term" value="F:glycosyltransferase activity"/>
    <property type="evidence" value="ECO:0007669"/>
    <property type="project" value="InterPro"/>
</dbReference>
<dbReference type="PANTHER" id="PTHR12526:SF637">
    <property type="entry name" value="GLYCOSYLTRANSFERASE EPSF-RELATED"/>
    <property type="match status" value="1"/>
</dbReference>
<evidence type="ECO:0000313" key="3">
    <source>
        <dbReference type="EMBL" id="KIA88514.1"/>
    </source>
</evidence>
<dbReference type="OrthoDB" id="9790710at2"/>
<keyword evidence="3" id="KW-0808">Transferase</keyword>
<evidence type="ECO:0000259" key="1">
    <source>
        <dbReference type="Pfam" id="PF00534"/>
    </source>
</evidence>
<dbReference type="InterPro" id="IPR001296">
    <property type="entry name" value="Glyco_trans_1"/>
</dbReference>
<dbReference type="PANTHER" id="PTHR12526">
    <property type="entry name" value="GLYCOSYLTRANSFERASE"/>
    <property type="match status" value="1"/>
</dbReference>
<dbReference type="SUPFAM" id="SSF53756">
    <property type="entry name" value="UDP-Glycosyltransferase/glycogen phosphorylase"/>
    <property type="match status" value="1"/>
</dbReference>
<keyword evidence="4" id="KW-1185">Reference proteome</keyword>
<comment type="caution">
    <text evidence="3">The sequence shown here is derived from an EMBL/GenBank/DDBJ whole genome shotgun (WGS) entry which is preliminary data.</text>
</comment>
<dbReference type="CDD" id="cd03808">
    <property type="entry name" value="GT4_CapM-like"/>
    <property type="match status" value="1"/>
</dbReference>
<feature type="domain" description="Glycosyltransferase subfamily 4-like N-terminal" evidence="2">
    <location>
        <begin position="27"/>
        <end position="160"/>
    </location>
</feature>
<organism evidence="3 4">
    <name type="scientific">Kaistella jeonii</name>
    <dbReference type="NCBI Taxonomy" id="266749"/>
    <lineage>
        <taxon>Bacteria</taxon>
        <taxon>Pseudomonadati</taxon>
        <taxon>Bacteroidota</taxon>
        <taxon>Flavobacteriia</taxon>
        <taxon>Flavobacteriales</taxon>
        <taxon>Weeksellaceae</taxon>
        <taxon>Chryseobacterium group</taxon>
        <taxon>Kaistella</taxon>
    </lineage>
</organism>
<dbReference type="AlphaFoldDB" id="A0A0C1FKP8"/>
<dbReference type="InterPro" id="IPR028098">
    <property type="entry name" value="Glyco_trans_4-like_N"/>
</dbReference>
<dbReference type="Gene3D" id="3.40.50.2000">
    <property type="entry name" value="Glycogen Phosphorylase B"/>
    <property type="match status" value="4"/>
</dbReference>